<evidence type="ECO:0000313" key="2">
    <source>
        <dbReference type="EMBL" id="GAA4460252.1"/>
    </source>
</evidence>
<feature type="signal peptide" evidence="1">
    <location>
        <begin position="1"/>
        <end position="19"/>
    </location>
</feature>
<organism evidence="2 3">
    <name type="scientific">Nemorincola caseinilytica</name>
    <dbReference type="NCBI Taxonomy" id="2054315"/>
    <lineage>
        <taxon>Bacteria</taxon>
        <taxon>Pseudomonadati</taxon>
        <taxon>Bacteroidota</taxon>
        <taxon>Chitinophagia</taxon>
        <taxon>Chitinophagales</taxon>
        <taxon>Chitinophagaceae</taxon>
        <taxon>Nemorincola</taxon>
    </lineage>
</organism>
<keyword evidence="3" id="KW-1185">Reference proteome</keyword>
<keyword evidence="1" id="KW-0732">Signal</keyword>
<evidence type="ECO:0000313" key="3">
    <source>
        <dbReference type="Proteomes" id="UP001500067"/>
    </source>
</evidence>
<dbReference type="EMBL" id="BAABFA010000004">
    <property type="protein sequence ID" value="GAA4460252.1"/>
    <property type="molecule type" value="Genomic_DNA"/>
</dbReference>
<accession>A0ABP8N729</accession>
<dbReference type="Pfam" id="PF19494">
    <property type="entry name" value="DUF6029"/>
    <property type="match status" value="1"/>
</dbReference>
<reference evidence="3" key="1">
    <citation type="journal article" date="2019" name="Int. J. Syst. Evol. Microbiol.">
        <title>The Global Catalogue of Microorganisms (GCM) 10K type strain sequencing project: providing services to taxonomists for standard genome sequencing and annotation.</title>
        <authorList>
            <consortium name="The Broad Institute Genomics Platform"/>
            <consortium name="The Broad Institute Genome Sequencing Center for Infectious Disease"/>
            <person name="Wu L."/>
            <person name="Ma J."/>
        </authorList>
    </citation>
    <scope>NUCLEOTIDE SEQUENCE [LARGE SCALE GENOMIC DNA]</scope>
    <source>
        <strain evidence="3">JCM 32105</strain>
    </source>
</reference>
<evidence type="ECO:0008006" key="4">
    <source>
        <dbReference type="Google" id="ProtNLM"/>
    </source>
</evidence>
<evidence type="ECO:0000256" key="1">
    <source>
        <dbReference type="SAM" id="SignalP"/>
    </source>
</evidence>
<dbReference type="Proteomes" id="UP001500067">
    <property type="component" value="Unassembled WGS sequence"/>
</dbReference>
<sequence>MKRIALYFLIFLISGRGLAQGTFSGDFMTNLNFFMKDTAIRASDNPLYDNALSGSDAWLTLRYATNGFTFFVRADGFANSNLKDPIAPNTDFGIGAWSVTKDLGDLTIIGGSIYDQIGTGILFRSYEDRGLLIDNALTGFELKYKFSNSISAKGFVGQLKNNNSPNNLINNVRYMPVIKAINFEADHDLGKVHISPGIGVMNRTLDATSMNSIVEAINNMDTSMRFIPKYNMYAFTVYNNLIYKNLSWYIEGAYKTHEAIRLTNTPNNDLGLSDGNIIFTSLNYGRKGYAISLTGKRTDHFVMRTSPNEVLLQGMLNWQPVVAVMRPLRLMSRYQPPSQDIAEMAGTANLTLSPSDVTTINLTYSHINTLDGEKLYREAYAEAIYQGMDKWVLEGGVQYIDYNVALYQNRGTAVSRPILTAITPFAEITYKINDNKSIRLEAQYMHAELDYGSWLFGLLEYNVAPRWSIAVTDMFNCAPNTTGVNTPPGYIAKTQNYYNIFVAHTRGANRFTLAYVKQVDGINCTGGVCRYEPAFSGVKATVTSSF</sequence>
<name>A0ABP8N729_9BACT</name>
<proteinExistence type="predicted"/>
<gene>
    <name evidence="2" type="ORF">GCM10023093_02570</name>
</gene>
<feature type="chain" id="PRO_5046926517" description="DUF5723 domain-containing protein" evidence="1">
    <location>
        <begin position="20"/>
        <end position="546"/>
    </location>
</feature>
<protein>
    <recommendedName>
        <fullName evidence="4">DUF5723 domain-containing protein</fullName>
    </recommendedName>
</protein>
<dbReference type="RefSeq" id="WP_345077339.1">
    <property type="nucleotide sequence ID" value="NZ_BAABFA010000004.1"/>
</dbReference>
<comment type="caution">
    <text evidence="2">The sequence shown here is derived from an EMBL/GenBank/DDBJ whole genome shotgun (WGS) entry which is preliminary data.</text>
</comment>
<dbReference type="InterPro" id="IPR046070">
    <property type="entry name" value="DUF6029"/>
</dbReference>